<proteinExistence type="predicted"/>
<accession>A0A4R2P6I8</accession>
<dbReference type="Proteomes" id="UP000295416">
    <property type="component" value="Unassembled WGS sequence"/>
</dbReference>
<evidence type="ECO:0000313" key="1">
    <source>
        <dbReference type="EMBL" id="TCP30510.1"/>
    </source>
</evidence>
<protein>
    <submittedName>
        <fullName evidence="1">Uncharacterized protein</fullName>
    </submittedName>
</protein>
<dbReference type="AlphaFoldDB" id="A0A4R2P6I8"/>
<comment type="caution">
    <text evidence="1">The sequence shown here is derived from an EMBL/GenBank/DDBJ whole genome shotgun (WGS) entry which is preliminary data.</text>
</comment>
<reference evidence="1 2" key="1">
    <citation type="submission" date="2019-03" db="EMBL/GenBank/DDBJ databases">
        <title>Genomic Encyclopedia of Type Strains, Phase IV (KMG-IV): sequencing the most valuable type-strain genomes for metagenomic binning, comparative biology and taxonomic classification.</title>
        <authorList>
            <person name="Goeker M."/>
        </authorList>
    </citation>
    <scope>NUCLEOTIDE SEQUENCE [LARGE SCALE GENOMIC DNA]</scope>
    <source>
        <strain evidence="1 2">DSM 19377</strain>
    </source>
</reference>
<sequence>MKHKLPSMRGIYALAKLRILIYLTHKVVALTCV</sequence>
<dbReference type="EMBL" id="SLXK01000005">
    <property type="protein sequence ID" value="TCP30510.1"/>
    <property type="molecule type" value="Genomic_DNA"/>
</dbReference>
<name>A0A4R2P6I8_9BACL</name>
<organism evidence="1 2">
    <name type="scientific">Scopulibacillus darangshiensis</name>
    <dbReference type="NCBI Taxonomy" id="442528"/>
    <lineage>
        <taxon>Bacteria</taxon>
        <taxon>Bacillati</taxon>
        <taxon>Bacillota</taxon>
        <taxon>Bacilli</taxon>
        <taxon>Bacillales</taxon>
        <taxon>Sporolactobacillaceae</taxon>
        <taxon>Scopulibacillus</taxon>
    </lineage>
</organism>
<keyword evidence="2" id="KW-1185">Reference proteome</keyword>
<evidence type="ECO:0000313" key="2">
    <source>
        <dbReference type="Proteomes" id="UP000295416"/>
    </source>
</evidence>
<gene>
    <name evidence="1" type="ORF">EV207_10539</name>
</gene>